<dbReference type="EMBL" id="CAWUHC010000092">
    <property type="protein sequence ID" value="CAK7231056.1"/>
    <property type="molecule type" value="Genomic_DNA"/>
</dbReference>
<protein>
    <recommendedName>
        <fullName evidence="4">SET domain-containing protein</fullName>
    </recommendedName>
</protein>
<feature type="signal peptide" evidence="1">
    <location>
        <begin position="1"/>
        <end position="16"/>
    </location>
</feature>
<sequence>MDTFTVMFWFCVFTHANYGGGISILATPETASGLAAIIDKASISNPSTHAFPADQMPILDVQDIPGKGLGVIAQQRIRRGALLLHDHARVLADVRFPQYVRRTQGQTLLHKATGRLPVPDDVRGLSRSVDAKLGEARGVLEENVLSTNSFAATVDGVAYMALFPKIARINHACNPTY</sequence>
<keyword evidence="1" id="KW-0732">Signal</keyword>
<reference evidence="2 3" key="1">
    <citation type="submission" date="2024-01" db="EMBL/GenBank/DDBJ databases">
        <authorList>
            <person name="Allen C."/>
            <person name="Tagirdzhanova G."/>
        </authorList>
    </citation>
    <scope>NUCLEOTIDE SEQUENCE [LARGE SCALE GENOMIC DNA]</scope>
</reference>
<evidence type="ECO:0000313" key="3">
    <source>
        <dbReference type="Proteomes" id="UP001642406"/>
    </source>
</evidence>
<evidence type="ECO:0008006" key="4">
    <source>
        <dbReference type="Google" id="ProtNLM"/>
    </source>
</evidence>
<proteinExistence type="predicted"/>
<dbReference type="PANTHER" id="PTHR47332">
    <property type="entry name" value="SET DOMAIN-CONTAINING PROTEIN 5"/>
    <property type="match status" value="1"/>
</dbReference>
<dbReference type="SUPFAM" id="SSF82199">
    <property type="entry name" value="SET domain"/>
    <property type="match status" value="1"/>
</dbReference>
<accession>A0ABP0CGL3</accession>
<keyword evidence="3" id="KW-1185">Reference proteome</keyword>
<feature type="chain" id="PRO_5045281088" description="SET domain-containing protein" evidence="1">
    <location>
        <begin position="17"/>
        <end position="177"/>
    </location>
</feature>
<evidence type="ECO:0000313" key="2">
    <source>
        <dbReference type="EMBL" id="CAK7231056.1"/>
    </source>
</evidence>
<dbReference type="Proteomes" id="UP001642406">
    <property type="component" value="Unassembled WGS sequence"/>
</dbReference>
<dbReference type="InterPro" id="IPR046341">
    <property type="entry name" value="SET_dom_sf"/>
</dbReference>
<dbReference type="InterPro" id="IPR053185">
    <property type="entry name" value="SET_domain_protein"/>
</dbReference>
<organism evidence="2 3">
    <name type="scientific">Sporothrix bragantina</name>
    <dbReference type="NCBI Taxonomy" id="671064"/>
    <lineage>
        <taxon>Eukaryota</taxon>
        <taxon>Fungi</taxon>
        <taxon>Dikarya</taxon>
        <taxon>Ascomycota</taxon>
        <taxon>Pezizomycotina</taxon>
        <taxon>Sordariomycetes</taxon>
        <taxon>Sordariomycetidae</taxon>
        <taxon>Ophiostomatales</taxon>
        <taxon>Ophiostomataceae</taxon>
        <taxon>Sporothrix</taxon>
    </lineage>
</organism>
<name>A0ABP0CGL3_9PEZI</name>
<evidence type="ECO:0000256" key="1">
    <source>
        <dbReference type="SAM" id="SignalP"/>
    </source>
</evidence>
<gene>
    <name evidence="2" type="ORF">SBRCBS47491_007800</name>
</gene>
<comment type="caution">
    <text evidence="2">The sequence shown here is derived from an EMBL/GenBank/DDBJ whole genome shotgun (WGS) entry which is preliminary data.</text>
</comment>
<dbReference type="PANTHER" id="PTHR47332:SF6">
    <property type="entry name" value="SET DOMAIN-CONTAINING PROTEIN"/>
    <property type="match status" value="1"/>
</dbReference>